<keyword evidence="10" id="KW-0862">Zinc</keyword>
<comment type="similarity">
    <text evidence="3">Belongs to the pex2/pex10/pex12 family.</text>
</comment>
<dbReference type="SUPFAM" id="SSF57850">
    <property type="entry name" value="RING/U-box"/>
    <property type="match status" value="1"/>
</dbReference>
<evidence type="ECO:0000256" key="5">
    <source>
        <dbReference type="ARBA" id="ARBA00022679"/>
    </source>
</evidence>
<sequence length="289" mass="33161">NKNEDTQTMDLPPALRVAQLDMSHLDDYLMQQFSNKLTECFRYPIFESAAVKLEPCVRTTLYGLLLHQTLLKSGQTIGQKLLGIKYHTKSLKLLKLWCGIMLLNYGYENFKKAGIVNDSKLVEFIRKVCSFATLFNFVWFIRQGDYHSLLLRVLGLKTVYDKPNPPERNVTFPTVSREILWHGYAETAVYFFSYVNIDKLRSLARKILFKPSEKEAAEKALEEIYDKCSYCAKVPIMPHTSNCKIHAHCYNCVAISLATNSNCECPICLKPIGNIMPLKILNRGFNKIV</sequence>
<comment type="catalytic activity">
    <reaction evidence="16">
        <text>[E2 ubiquitin-conjugating enzyme]-S-ubiquitinyl-L-cysteine + [acceptor protein]-L-cysteine = [E2 ubiquitin-conjugating enzyme]-L-cysteine + [acceptor protein]-S-ubiquitinyl-L-cysteine.</text>
        <dbReference type="EC" id="2.3.2.36"/>
    </reaction>
</comment>
<evidence type="ECO:0000256" key="10">
    <source>
        <dbReference type="ARBA" id="ARBA00022833"/>
    </source>
</evidence>
<comment type="subcellular location">
    <subcellularLocation>
        <location evidence="1">Peroxisome membrane</location>
        <topology evidence="1">Multi-pass membrane protein</topology>
    </subcellularLocation>
</comment>
<reference evidence="19" key="2">
    <citation type="submission" date="2025-08" db="UniProtKB">
        <authorList>
            <consortium name="Ensembl"/>
        </authorList>
    </citation>
    <scope>IDENTIFICATION</scope>
</reference>
<keyword evidence="12" id="KW-1133">Transmembrane helix</keyword>
<keyword evidence="9" id="KW-0833">Ubl conjugation pathway</keyword>
<evidence type="ECO:0000256" key="9">
    <source>
        <dbReference type="ARBA" id="ARBA00022786"/>
    </source>
</evidence>
<dbReference type="PANTHER" id="PTHR48178:SF1">
    <property type="entry name" value="PEROXISOME BIOGENESIS FACTOR 2"/>
    <property type="match status" value="1"/>
</dbReference>
<organism evidence="19 20">
    <name type="scientific">Ciona savignyi</name>
    <name type="common">Pacific transparent sea squirt</name>
    <dbReference type="NCBI Taxonomy" id="51511"/>
    <lineage>
        <taxon>Eukaryota</taxon>
        <taxon>Metazoa</taxon>
        <taxon>Chordata</taxon>
        <taxon>Tunicata</taxon>
        <taxon>Ascidiacea</taxon>
        <taxon>Phlebobranchia</taxon>
        <taxon>Cionidae</taxon>
        <taxon>Ciona</taxon>
    </lineage>
</organism>
<dbReference type="EC" id="2.3.2.36" evidence="17"/>
<proteinExistence type="inferred from homology"/>
<evidence type="ECO:0000256" key="8">
    <source>
        <dbReference type="ARBA" id="ARBA00022771"/>
    </source>
</evidence>
<dbReference type="InParanoid" id="H2ZF05"/>
<keyword evidence="20" id="KW-1185">Reference proteome</keyword>
<feature type="domain" description="Pex N-terminal" evidence="18">
    <location>
        <begin position="26"/>
        <end position="196"/>
    </location>
</feature>
<dbReference type="Pfam" id="PF04757">
    <property type="entry name" value="Pex2_Pex12"/>
    <property type="match status" value="1"/>
</dbReference>
<reference evidence="20" key="1">
    <citation type="submission" date="2003-08" db="EMBL/GenBank/DDBJ databases">
        <authorList>
            <person name="Birren B."/>
            <person name="Nusbaum C."/>
            <person name="Abebe A."/>
            <person name="Abouelleil A."/>
            <person name="Adekoya E."/>
            <person name="Ait-zahra M."/>
            <person name="Allen N."/>
            <person name="Allen T."/>
            <person name="An P."/>
            <person name="Anderson M."/>
            <person name="Anderson S."/>
            <person name="Arachchi H."/>
            <person name="Armbruster J."/>
            <person name="Bachantsang P."/>
            <person name="Baldwin J."/>
            <person name="Barry A."/>
            <person name="Bayul T."/>
            <person name="Blitshsteyn B."/>
            <person name="Bloom T."/>
            <person name="Blye J."/>
            <person name="Boguslavskiy L."/>
            <person name="Borowsky M."/>
            <person name="Boukhgalter B."/>
            <person name="Brunache A."/>
            <person name="Butler J."/>
            <person name="Calixte N."/>
            <person name="Calvo S."/>
            <person name="Camarata J."/>
            <person name="Campo K."/>
            <person name="Chang J."/>
            <person name="Cheshatsang Y."/>
            <person name="Citroen M."/>
            <person name="Collymore A."/>
            <person name="Considine T."/>
            <person name="Cook A."/>
            <person name="Cooke P."/>
            <person name="Corum B."/>
            <person name="Cuomo C."/>
            <person name="David R."/>
            <person name="Dawoe T."/>
            <person name="Degray S."/>
            <person name="Dodge S."/>
            <person name="Dooley K."/>
            <person name="Dorje P."/>
            <person name="Dorjee K."/>
            <person name="Dorris L."/>
            <person name="Duffey N."/>
            <person name="Dupes A."/>
            <person name="Elkins T."/>
            <person name="Engels R."/>
            <person name="Erickson J."/>
            <person name="Farina A."/>
            <person name="Faro S."/>
            <person name="Ferreira P."/>
            <person name="Fischer H."/>
            <person name="Fitzgerald M."/>
            <person name="Foley K."/>
            <person name="Gage D."/>
            <person name="Galagan J."/>
            <person name="Gearin G."/>
            <person name="Gnerre S."/>
            <person name="Gnirke A."/>
            <person name="Goyette A."/>
            <person name="Graham J."/>
            <person name="Grandbois E."/>
            <person name="Gyaltsen K."/>
            <person name="Hafez N."/>
            <person name="Hagopian D."/>
            <person name="Hagos B."/>
            <person name="Hall J."/>
            <person name="Hatcher B."/>
            <person name="Heller A."/>
            <person name="Higgins H."/>
            <person name="Honan T."/>
            <person name="Horn A."/>
            <person name="Houde N."/>
            <person name="Hughes L."/>
            <person name="Hulme W."/>
            <person name="Husby E."/>
            <person name="Iliev I."/>
            <person name="Jaffe D."/>
            <person name="Jones C."/>
            <person name="Kamal M."/>
            <person name="Kamat A."/>
            <person name="Kamvysselis M."/>
            <person name="Karlsson E."/>
            <person name="Kells C."/>
            <person name="Kieu A."/>
            <person name="Kisner P."/>
            <person name="Kodira C."/>
            <person name="Kulbokas E."/>
            <person name="Labutti K."/>
            <person name="Lama D."/>
            <person name="Landers T."/>
            <person name="Leger J."/>
            <person name="Levine S."/>
            <person name="Lewis D."/>
            <person name="Lewis T."/>
            <person name="Lindblad-toh K."/>
            <person name="Liu X."/>
            <person name="Lokyitsang T."/>
            <person name="Lokyitsang Y."/>
            <person name="Lucien O."/>
            <person name="Lui A."/>
            <person name="Ma L.J."/>
            <person name="Mabbitt R."/>
            <person name="Macdonald J."/>
            <person name="Maclean C."/>
            <person name="Major J."/>
            <person name="Manning J."/>
            <person name="Marabella R."/>
            <person name="Maru K."/>
            <person name="Matthews C."/>
            <person name="Mauceli E."/>
            <person name="Mccarthy M."/>
            <person name="Mcdonough S."/>
            <person name="Mcghee T."/>
            <person name="Meldrim J."/>
            <person name="Meneus L."/>
            <person name="Mesirov J."/>
            <person name="Mihalev A."/>
            <person name="Mihova T."/>
            <person name="Mikkelsen T."/>
            <person name="Mlenga V."/>
            <person name="Moru K."/>
            <person name="Mozes J."/>
            <person name="Mulrain L."/>
            <person name="Munson G."/>
            <person name="Naylor J."/>
            <person name="Newes C."/>
            <person name="Nguyen C."/>
            <person name="Nguyen N."/>
            <person name="Nguyen T."/>
            <person name="Nicol R."/>
            <person name="Nielsen C."/>
            <person name="Nizzari M."/>
            <person name="Norbu C."/>
            <person name="Norbu N."/>
            <person name="O'donnell P."/>
            <person name="Okoawo O."/>
            <person name="O'leary S."/>
            <person name="Omotosho B."/>
            <person name="O'neill K."/>
            <person name="Osman S."/>
            <person name="Parker S."/>
            <person name="Perrin D."/>
            <person name="Phunkhang P."/>
            <person name="Piqani B."/>
            <person name="Purcell S."/>
            <person name="Rachupka T."/>
            <person name="Ramasamy U."/>
            <person name="Rameau R."/>
            <person name="Ray V."/>
            <person name="Raymond C."/>
            <person name="Retta R."/>
            <person name="Richardson S."/>
            <person name="Rise C."/>
            <person name="Rodriguez J."/>
            <person name="Rogers J."/>
            <person name="Rogov P."/>
            <person name="Rutman M."/>
            <person name="Schupbach R."/>
            <person name="Seaman C."/>
            <person name="Settipalli S."/>
            <person name="Sharpe T."/>
            <person name="Sheridan J."/>
            <person name="Sherpa N."/>
            <person name="Shi J."/>
            <person name="Smirnov S."/>
            <person name="Smith C."/>
            <person name="Sougnez C."/>
            <person name="Spencer B."/>
            <person name="Stalker J."/>
            <person name="Stange-thomann N."/>
            <person name="Stavropoulos S."/>
            <person name="Stetson K."/>
            <person name="Stone C."/>
            <person name="Stone S."/>
            <person name="Stubbs M."/>
            <person name="Talamas J."/>
            <person name="Tchuinga P."/>
            <person name="Tenzing P."/>
            <person name="Tesfaye S."/>
            <person name="Theodore J."/>
            <person name="Thoulutsang Y."/>
            <person name="Topham K."/>
            <person name="Towey S."/>
            <person name="Tsamla T."/>
            <person name="Tsomo N."/>
            <person name="Vallee D."/>
            <person name="Vassiliev H."/>
            <person name="Venkataraman V."/>
            <person name="Vinson J."/>
            <person name="Vo A."/>
            <person name="Wade C."/>
            <person name="Wang S."/>
            <person name="Wangchuk T."/>
            <person name="Wangdi T."/>
            <person name="Whittaker C."/>
            <person name="Wilkinson J."/>
            <person name="Wu Y."/>
            <person name="Wyman D."/>
            <person name="Yadav S."/>
            <person name="Yang S."/>
            <person name="Yang X."/>
            <person name="Yeager S."/>
            <person name="Yee E."/>
            <person name="Young G."/>
            <person name="Zainoun J."/>
            <person name="Zembeck L."/>
            <person name="Zimmer A."/>
            <person name="Zody M."/>
            <person name="Lander E."/>
        </authorList>
    </citation>
    <scope>NUCLEOTIDE SEQUENCE [LARGE SCALE GENOMIC DNA]</scope>
</reference>
<dbReference type="GeneTree" id="ENSGT00390000001846"/>
<evidence type="ECO:0000256" key="17">
    <source>
        <dbReference type="ARBA" id="ARBA00034523"/>
    </source>
</evidence>
<evidence type="ECO:0000313" key="20">
    <source>
        <dbReference type="Proteomes" id="UP000007875"/>
    </source>
</evidence>
<protein>
    <recommendedName>
        <fullName evidence="17">RING-type E3 ubiquitin transferase (cysteine targeting)</fullName>
        <ecNumber evidence="17">2.3.2.36</ecNumber>
    </recommendedName>
    <alternativeName>
        <fullName evidence="15">Peroxin-2</fullName>
    </alternativeName>
</protein>
<keyword evidence="13" id="KW-0472">Membrane</keyword>
<evidence type="ECO:0000256" key="6">
    <source>
        <dbReference type="ARBA" id="ARBA00022692"/>
    </source>
</evidence>
<dbReference type="InterPro" id="IPR006845">
    <property type="entry name" value="Pex_N"/>
</dbReference>
<evidence type="ECO:0000256" key="4">
    <source>
        <dbReference type="ARBA" id="ARBA00022448"/>
    </source>
</evidence>
<dbReference type="GO" id="GO:0061630">
    <property type="term" value="F:ubiquitin protein ligase activity"/>
    <property type="evidence" value="ECO:0007669"/>
    <property type="project" value="UniProtKB-EC"/>
</dbReference>
<evidence type="ECO:0000259" key="18">
    <source>
        <dbReference type="Pfam" id="PF04757"/>
    </source>
</evidence>
<dbReference type="Ensembl" id="ENSCSAVT00000016352.1">
    <property type="protein sequence ID" value="ENSCSAVP00000016171.1"/>
    <property type="gene ID" value="ENSCSAVG00000009508.1"/>
</dbReference>
<evidence type="ECO:0000256" key="11">
    <source>
        <dbReference type="ARBA" id="ARBA00022927"/>
    </source>
</evidence>
<evidence type="ECO:0000313" key="19">
    <source>
        <dbReference type="Ensembl" id="ENSCSAVP00000016171.1"/>
    </source>
</evidence>
<keyword evidence="8" id="KW-0863">Zinc-finger</keyword>
<dbReference type="GO" id="GO:0005778">
    <property type="term" value="C:peroxisomal membrane"/>
    <property type="evidence" value="ECO:0007669"/>
    <property type="project" value="UniProtKB-SubCell"/>
</dbReference>
<evidence type="ECO:0000256" key="13">
    <source>
        <dbReference type="ARBA" id="ARBA00023136"/>
    </source>
</evidence>
<keyword evidence="5" id="KW-0808">Transferase</keyword>
<evidence type="ECO:0000256" key="7">
    <source>
        <dbReference type="ARBA" id="ARBA00022723"/>
    </source>
</evidence>
<comment type="pathway">
    <text evidence="2">Protein modification; protein ubiquitination.</text>
</comment>
<dbReference type="AlphaFoldDB" id="H2ZF05"/>
<dbReference type="OMA" id="WHGLMEL"/>
<evidence type="ECO:0000256" key="16">
    <source>
        <dbReference type="ARBA" id="ARBA00034438"/>
    </source>
</evidence>
<dbReference type="InterPro" id="IPR025654">
    <property type="entry name" value="PEX2/10"/>
</dbReference>
<evidence type="ECO:0000256" key="14">
    <source>
        <dbReference type="ARBA" id="ARBA00023140"/>
    </source>
</evidence>
<accession>H2ZF05</accession>
<evidence type="ECO:0000256" key="1">
    <source>
        <dbReference type="ARBA" id="ARBA00004585"/>
    </source>
</evidence>
<dbReference type="GO" id="GO:0016558">
    <property type="term" value="P:protein import into peroxisome matrix"/>
    <property type="evidence" value="ECO:0007669"/>
    <property type="project" value="InterPro"/>
</dbReference>
<keyword evidence="14" id="KW-0576">Peroxisome</keyword>
<dbReference type="GO" id="GO:0008270">
    <property type="term" value="F:zinc ion binding"/>
    <property type="evidence" value="ECO:0007669"/>
    <property type="project" value="UniProtKB-KW"/>
</dbReference>
<evidence type="ECO:0000256" key="15">
    <source>
        <dbReference type="ARBA" id="ARBA00032511"/>
    </source>
</evidence>
<evidence type="ECO:0000256" key="12">
    <source>
        <dbReference type="ARBA" id="ARBA00022989"/>
    </source>
</evidence>
<dbReference type="STRING" id="51511.ENSCSAVP00000016171"/>
<keyword evidence="6" id="KW-0812">Transmembrane</keyword>
<dbReference type="HOGENOM" id="CLU_024591_3_1_1"/>
<keyword evidence="7" id="KW-0479">Metal-binding</keyword>
<dbReference type="PANTHER" id="PTHR48178">
    <property type="entry name" value="PEROXISOME BIOGENESIS FACTOR 2"/>
    <property type="match status" value="1"/>
</dbReference>
<name>H2ZF05_CIOSA</name>
<evidence type="ECO:0000256" key="2">
    <source>
        <dbReference type="ARBA" id="ARBA00004906"/>
    </source>
</evidence>
<dbReference type="eggNOG" id="KOG2879">
    <property type="taxonomic scope" value="Eukaryota"/>
</dbReference>
<keyword evidence="11" id="KW-0653">Protein transport</keyword>
<evidence type="ECO:0000256" key="3">
    <source>
        <dbReference type="ARBA" id="ARBA00008704"/>
    </source>
</evidence>
<reference evidence="19" key="3">
    <citation type="submission" date="2025-09" db="UniProtKB">
        <authorList>
            <consortium name="Ensembl"/>
        </authorList>
    </citation>
    <scope>IDENTIFICATION</scope>
</reference>
<dbReference type="Proteomes" id="UP000007875">
    <property type="component" value="Unassembled WGS sequence"/>
</dbReference>
<keyword evidence="4" id="KW-0813">Transport</keyword>